<name>A0ABS4XCT1_9MICC</name>
<evidence type="ECO:0000313" key="1">
    <source>
        <dbReference type="EMBL" id="MBP2386293.1"/>
    </source>
</evidence>
<gene>
    <name evidence="1" type="ORF">JOF47_001804</name>
</gene>
<keyword evidence="2" id="KW-1185">Reference proteome</keyword>
<evidence type="ECO:0000313" key="2">
    <source>
        <dbReference type="Proteomes" id="UP001296993"/>
    </source>
</evidence>
<protein>
    <submittedName>
        <fullName evidence="1">Erythromycin esterase-like protein</fullName>
    </submittedName>
</protein>
<comment type="caution">
    <text evidence="1">The sequence shown here is derived from an EMBL/GenBank/DDBJ whole genome shotgun (WGS) entry which is preliminary data.</text>
</comment>
<dbReference type="Proteomes" id="UP001296993">
    <property type="component" value="Unassembled WGS sequence"/>
</dbReference>
<sequence>MVNIGQLMRHRHSREVLLAGFASYSGSVIAADA</sequence>
<proteinExistence type="predicted"/>
<dbReference type="EMBL" id="JAGIOF010000001">
    <property type="protein sequence ID" value="MBP2386293.1"/>
    <property type="molecule type" value="Genomic_DNA"/>
</dbReference>
<accession>A0ABS4XCT1</accession>
<reference evidence="1 2" key="1">
    <citation type="submission" date="2021-03" db="EMBL/GenBank/DDBJ databases">
        <title>Sequencing the genomes of 1000 actinobacteria strains.</title>
        <authorList>
            <person name="Klenk H.-P."/>
        </authorList>
    </citation>
    <scope>NUCLEOTIDE SEQUENCE [LARGE SCALE GENOMIC DNA]</scope>
    <source>
        <strain evidence="1 2">DSM 15797</strain>
    </source>
</reference>
<organism evidence="1 2">
    <name type="scientific">Paeniglutamicibacter kerguelensis</name>
    <dbReference type="NCBI Taxonomy" id="254788"/>
    <lineage>
        <taxon>Bacteria</taxon>
        <taxon>Bacillati</taxon>
        <taxon>Actinomycetota</taxon>
        <taxon>Actinomycetes</taxon>
        <taxon>Micrococcales</taxon>
        <taxon>Micrococcaceae</taxon>
        <taxon>Paeniglutamicibacter</taxon>
    </lineage>
</organism>